<feature type="compositionally biased region" description="Low complexity" evidence="7">
    <location>
        <begin position="11"/>
        <end position="20"/>
    </location>
</feature>
<dbReference type="GO" id="GO:0005737">
    <property type="term" value="C:cytoplasm"/>
    <property type="evidence" value="ECO:0007669"/>
    <property type="project" value="UniProtKB-SubCell"/>
</dbReference>
<comment type="catalytic activity">
    <reaction evidence="5 6">
        <text>Exonucleolytic cleavage in either 5'- to 3'- or 3'- to 5'-direction to yield nucleoside 5'-phosphates.</text>
        <dbReference type="EC" id="3.1.11.6"/>
    </reaction>
</comment>
<keyword evidence="4 5" id="KW-0269">Exonuclease</keyword>
<dbReference type="InterPro" id="IPR025824">
    <property type="entry name" value="OB-fold_nuc-bd_dom"/>
</dbReference>
<name>A0A1U7PJH2_9BACI</name>
<feature type="domain" description="Exonuclease VII large subunit C-terminal" evidence="8">
    <location>
        <begin position="168"/>
        <end position="481"/>
    </location>
</feature>
<dbReference type="EC" id="3.1.11.6" evidence="5"/>
<comment type="subcellular location">
    <subcellularLocation>
        <location evidence="5 6">Cytoplasm</location>
    </subcellularLocation>
</comment>
<dbReference type="GO" id="GO:0009318">
    <property type="term" value="C:exodeoxyribonuclease VII complex"/>
    <property type="evidence" value="ECO:0007669"/>
    <property type="project" value="UniProtKB-UniRule"/>
</dbReference>
<feature type="region of interest" description="Disordered" evidence="7">
    <location>
        <begin position="1"/>
        <end position="20"/>
    </location>
</feature>
<dbReference type="NCBIfam" id="TIGR00237">
    <property type="entry name" value="xseA"/>
    <property type="match status" value="1"/>
</dbReference>
<reference evidence="11" key="1">
    <citation type="submission" date="2017-01" db="EMBL/GenBank/DDBJ databases">
        <authorList>
            <person name="Varghese N."/>
            <person name="Submissions S."/>
        </authorList>
    </citation>
    <scope>NUCLEOTIDE SEQUENCE [LARGE SCALE GENOMIC DNA]</scope>
    <source>
        <strain evidence="11">MNA4</strain>
    </source>
</reference>
<keyword evidence="3 5" id="KW-0378">Hydrolase</keyword>
<dbReference type="Pfam" id="PF13742">
    <property type="entry name" value="tRNA_anti_2"/>
    <property type="match status" value="1"/>
</dbReference>
<dbReference type="GO" id="GO:0006308">
    <property type="term" value="P:DNA catabolic process"/>
    <property type="evidence" value="ECO:0007669"/>
    <property type="project" value="UniProtKB-UniRule"/>
</dbReference>
<evidence type="ECO:0000256" key="2">
    <source>
        <dbReference type="ARBA" id="ARBA00022722"/>
    </source>
</evidence>
<dbReference type="STRING" id="550447.SAMN05428946_1428"/>
<dbReference type="CDD" id="cd04489">
    <property type="entry name" value="ExoVII_LU_OBF"/>
    <property type="match status" value="1"/>
</dbReference>
<dbReference type="PANTHER" id="PTHR30008">
    <property type="entry name" value="EXODEOXYRIBONUCLEASE 7 LARGE SUBUNIT"/>
    <property type="match status" value="1"/>
</dbReference>
<dbReference type="GO" id="GO:0003676">
    <property type="term" value="F:nucleic acid binding"/>
    <property type="evidence" value="ECO:0007669"/>
    <property type="project" value="InterPro"/>
</dbReference>
<gene>
    <name evidence="5" type="primary">xseA</name>
    <name evidence="10" type="ORF">SAMN05428946_1428</name>
</gene>
<organism evidence="10 11">
    <name type="scientific">Edaphobacillus lindanitolerans</name>
    <dbReference type="NCBI Taxonomy" id="550447"/>
    <lineage>
        <taxon>Bacteria</taxon>
        <taxon>Bacillati</taxon>
        <taxon>Bacillota</taxon>
        <taxon>Bacilli</taxon>
        <taxon>Bacillales</taxon>
        <taxon>Bacillaceae</taxon>
        <taxon>Edaphobacillus</taxon>
    </lineage>
</organism>
<dbReference type="EMBL" id="FTPL01000002">
    <property type="protein sequence ID" value="SIT81691.1"/>
    <property type="molecule type" value="Genomic_DNA"/>
</dbReference>
<keyword evidence="1 5" id="KW-0963">Cytoplasm</keyword>
<evidence type="ECO:0000259" key="9">
    <source>
        <dbReference type="Pfam" id="PF13742"/>
    </source>
</evidence>
<comment type="similarity">
    <text evidence="5 6">Belongs to the XseA family.</text>
</comment>
<dbReference type="AlphaFoldDB" id="A0A1U7PJH2"/>
<evidence type="ECO:0000256" key="1">
    <source>
        <dbReference type="ARBA" id="ARBA00022490"/>
    </source>
</evidence>
<dbReference type="InterPro" id="IPR020579">
    <property type="entry name" value="Exonuc_VII_lsu_C"/>
</dbReference>
<evidence type="ECO:0000256" key="3">
    <source>
        <dbReference type="ARBA" id="ARBA00022801"/>
    </source>
</evidence>
<dbReference type="InterPro" id="IPR003753">
    <property type="entry name" value="Exonuc_VII_L"/>
</dbReference>
<dbReference type="Pfam" id="PF02601">
    <property type="entry name" value="Exonuc_VII_L"/>
    <property type="match status" value="1"/>
</dbReference>
<evidence type="ECO:0000313" key="10">
    <source>
        <dbReference type="EMBL" id="SIT81691.1"/>
    </source>
</evidence>
<keyword evidence="2 5" id="KW-0540">Nuclease</keyword>
<dbReference type="Proteomes" id="UP000187550">
    <property type="component" value="Unassembled WGS sequence"/>
</dbReference>
<evidence type="ECO:0000256" key="7">
    <source>
        <dbReference type="SAM" id="MobiDB-lite"/>
    </source>
</evidence>
<evidence type="ECO:0000259" key="8">
    <source>
        <dbReference type="Pfam" id="PF02601"/>
    </source>
</evidence>
<evidence type="ECO:0000256" key="6">
    <source>
        <dbReference type="RuleBase" id="RU004355"/>
    </source>
</evidence>
<evidence type="ECO:0000256" key="5">
    <source>
        <dbReference type="HAMAP-Rule" id="MF_00378"/>
    </source>
</evidence>
<accession>A0A1U7PJH2</accession>
<evidence type="ECO:0000256" key="4">
    <source>
        <dbReference type="ARBA" id="ARBA00022839"/>
    </source>
</evidence>
<proteinExistence type="inferred from homology"/>
<feature type="domain" description="OB-fold nucleic acid binding" evidence="9">
    <location>
        <begin position="50"/>
        <end position="145"/>
    </location>
</feature>
<comment type="function">
    <text evidence="5">Bidirectionally degrades single-stranded DNA into large acid-insoluble oligonucleotides, which are then degraded further into small acid-soluble oligonucleotides.</text>
</comment>
<keyword evidence="11" id="KW-1185">Reference proteome</keyword>
<dbReference type="GO" id="GO:0008855">
    <property type="term" value="F:exodeoxyribonuclease VII activity"/>
    <property type="evidence" value="ECO:0007669"/>
    <property type="project" value="UniProtKB-UniRule"/>
</dbReference>
<sequence>MLREAANPYIGSGPAAPPESSGPLPFFCPFTRYPKFTEMKEEKALDNPYLSVAALTRYIKRKFEADIHLRDVYVKGELSNVKHHSSGHIYFTLKDERSRINAAMFRGNASKLKFRPEEGMNVLVRGDVNVYESAGQYQLYVNSMQPDGVGELYVAFEQLKEKLGKEGLFNPQWKQPIPAFPERVGVITAPTGAAVRDICTTLARRYPLAEVYLFPAVVQGENAVPSITSAIRRANAFDGIDVLIVGRGGGSIEDLWAFNEEQVAREIFSSKIPVISAVGHETDTVISDFVADLRAPTPTAAAEMAVPDSVELARRILETKSRMHQSLLAQMRQEKRRLERLESSYPLQFPERIYRPFAERLDGLEERFRQSAGRLIESRRLTAAHLDTRLHARSPVLLIESAKERTDRLSRELERNTREMVQSHGKTFASAVRTLQALSPLAVMERGYSIVRSGDRVVKSAAALEPGERIAISFRDGMTEAEVISTAEGKDGNT</sequence>
<comment type="subunit">
    <text evidence="5">Heterooligomer composed of large and small subunits.</text>
</comment>
<dbReference type="HAMAP" id="MF_00378">
    <property type="entry name" value="Exonuc_7_L"/>
    <property type="match status" value="1"/>
</dbReference>
<dbReference type="PANTHER" id="PTHR30008:SF0">
    <property type="entry name" value="EXODEOXYRIBONUCLEASE 7 LARGE SUBUNIT"/>
    <property type="match status" value="1"/>
</dbReference>
<protein>
    <recommendedName>
        <fullName evidence="5">Exodeoxyribonuclease 7 large subunit</fullName>
        <ecNumber evidence="5">3.1.11.6</ecNumber>
    </recommendedName>
    <alternativeName>
        <fullName evidence="5">Exodeoxyribonuclease VII large subunit</fullName>
        <shortName evidence="5">Exonuclease VII large subunit</shortName>
    </alternativeName>
</protein>
<evidence type="ECO:0000313" key="11">
    <source>
        <dbReference type="Proteomes" id="UP000187550"/>
    </source>
</evidence>